<gene>
    <name evidence="1" type="ORF">VP06_30265</name>
</gene>
<evidence type="ECO:0008006" key="3">
    <source>
        <dbReference type="Google" id="ProtNLM"/>
    </source>
</evidence>
<dbReference type="NCBIfam" id="TIGR04282">
    <property type="entry name" value="glyco_like_cofC"/>
    <property type="match status" value="1"/>
</dbReference>
<dbReference type="EMBL" id="LABX01000295">
    <property type="protein sequence ID" value="KMO27522.1"/>
    <property type="molecule type" value="Genomic_DNA"/>
</dbReference>
<dbReference type="InterPro" id="IPR018641">
    <property type="entry name" value="Trfase_1_rSAM/seldom-assoc"/>
</dbReference>
<dbReference type="PANTHER" id="PTHR36529">
    <property type="entry name" value="SLL1095 PROTEIN"/>
    <property type="match status" value="1"/>
</dbReference>
<evidence type="ECO:0000313" key="2">
    <source>
        <dbReference type="Proteomes" id="UP000035929"/>
    </source>
</evidence>
<proteinExistence type="predicted"/>
<dbReference type="OrthoDB" id="9798250at2"/>
<name>A0A0J6S1T7_9HYPH</name>
<dbReference type="SUPFAM" id="SSF53448">
    <property type="entry name" value="Nucleotide-diphospho-sugar transferases"/>
    <property type="match status" value="1"/>
</dbReference>
<comment type="caution">
    <text evidence="1">The sequence shown here is derived from an EMBL/GenBank/DDBJ whole genome shotgun (WGS) entry which is preliminary data.</text>
</comment>
<dbReference type="Pfam" id="PF09837">
    <property type="entry name" value="DUF2064"/>
    <property type="match status" value="1"/>
</dbReference>
<dbReference type="InterPro" id="IPR029044">
    <property type="entry name" value="Nucleotide-diphossugar_trans"/>
</dbReference>
<sequence>MVARRRFCGIAVMAKASAPGRTKTRLVPPLTYEEAAGLNTAFLKDVAANLAAARAAGAPVASYMAYGPPGTEDFFLDALPHDVGLIETWRPGFGECLFHAVRALFDRGHEAACVLNADSPTLPTGLLVDLAARLARPGDRAVLGPAEDGGYWVLGLKAPHRRLFEAIDWSTERVAAQTLARAAEIGLPVEILPTWYDVDDRASLHRLVAEVLHGETPDPDAPPLHPAPATAAFLRDAFARTDLAARLDDARLPQREVA</sequence>
<reference evidence="1 2" key="1">
    <citation type="submission" date="2015-03" db="EMBL/GenBank/DDBJ databases">
        <title>Genome sequencing of Methylobacterium aquaticum DSM16371 type strain.</title>
        <authorList>
            <person name="Chaudhry V."/>
            <person name="Patil P.B."/>
        </authorList>
    </citation>
    <scope>NUCLEOTIDE SEQUENCE [LARGE SCALE GENOMIC DNA]</scope>
    <source>
        <strain evidence="1 2">DSM 16371</strain>
    </source>
</reference>
<dbReference type="PANTHER" id="PTHR36529:SF1">
    <property type="entry name" value="GLYCOSYLTRANSFERASE"/>
    <property type="match status" value="1"/>
</dbReference>
<organism evidence="1 2">
    <name type="scientific">Methylobacterium aquaticum</name>
    <dbReference type="NCBI Taxonomy" id="270351"/>
    <lineage>
        <taxon>Bacteria</taxon>
        <taxon>Pseudomonadati</taxon>
        <taxon>Pseudomonadota</taxon>
        <taxon>Alphaproteobacteria</taxon>
        <taxon>Hyphomicrobiales</taxon>
        <taxon>Methylobacteriaceae</taxon>
        <taxon>Methylobacterium</taxon>
    </lineage>
</organism>
<accession>A0A0J6S1T7</accession>
<dbReference type="Gene3D" id="3.90.550.10">
    <property type="entry name" value="Spore Coat Polysaccharide Biosynthesis Protein SpsA, Chain A"/>
    <property type="match status" value="1"/>
</dbReference>
<protein>
    <recommendedName>
        <fullName evidence="3">Glycosyltransferase</fullName>
    </recommendedName>
</protein>
<dbReference type="Proteomes" id="UP000035929">
    <property type="component" value="Unassembled WGS sequence"/>
</dbReference>
<dbReference type="PATRIC" id="fig|270351.6.peg.4480"/>
<dbReference type="AlphaFoldDB" id="A0A0J6S1T7"/>
<evidence type="ECO:0000313" key="1">
    <source>
        <dbReference type="EMBL" id="KMO27522.1"/>
    </source>
</evidence>